<evidence type="ECO:0000256" key="7">
    <source>
        <dbReference type="PROSITE-ProRule" id="PRU00637"/>
    </source>
</evidence>
<dbReference type="InterPro" id="IPR027685">
    <property type="entry name" value="Shroom_fam"/>
</dbReference>
<feature type="compositionally biased region" description="Polar residues" evidence="9">
    <location>
        <begin position="723"/>
        <end position="741"/>
    </location>
</feature>
<evidence type="ECO:0000259" key="10">
    <source>
        <dbReference type="PROSITE" id="PS51306"/>
    </source>
</evidence>
<feature type="domain" description="ASD2" evidence="11">
    <location>
        <begin position="1151"/>
        <end position="1426"/>
    </location>
</feature>
<dbReference type="InterPro" id="IPR014800">
    <property type="entry name" value="ASD1_dom"/>
</dbReference>
<dbReference type="Proteomes" id="UP000008672">
    <property type="component" value="Unassembled WGS sequence"/>
</dbReference>
<organism evidence="12 13">
    <name type="scientific">Latimeria chalumnae</name>
    <name type="common">Coelacanth</name>
    <dbReference type="NCBI Taxonomy" id="7897"/>
    <lineage>
        <taxon>Eukaryota</taxon>
        <taxon>Metazoa</taxon>
        <taxon>Chordata</taxon>
        <taxon>Craniata</taxon>
        <taxon>Vertebrata</taxon>
        <taxon>Euteleostomi</taxon>
        <taxon>Coelacanthiformes</taxon>
        <taxon>Coelacanthidae</taxon>
        <taxon>Latimeria</taxon>
    </lineage>
</organism>
<dbReference type="GO" id="GO:0016324">
    <property type="term" value="C:apical plasma membrane"/>
    <property type="evidence" value="ECO:0007669"/>
    <property type="project" value="TreeGrafter"/>
</dbReference>
<keyword evidence="5 7" id="KW-0009">Actin-binding</keyword>
<evidence type="ECO:0000256" key="6">
    <source>
        <dbReference type="ARBA" id="ARBA00023212"/>
    </source>
</evidence>
<feature type="compositionally biased region" description="Polar residues" evidence="9">
    <location>
        <begin position="390"/>
        <end position="403"/>
    </location>
</feature>
<comment type="similarity">
    <text evidence="2">Belongs to the shroom family.</text>
</comment>
<dbReference type="GeneTree" id="ENSGT00940000160656"/>
<dbReference type="GO" id="GO:0007015">
    <property type="term" value="P:actin filament organization"/>
    <property type="evidence" value="ECO:0007669"/>
    <property type="project" value="TreeGrafter"/>
</dbReference>
<dbReference type="InterPro" id="IPR014799">
    <property type="entry name" value="ASD2_dom"/>
</dbReference>
<evidence type="ECO:0000256" key="4">
    <source>
        <dbReference type="ARBA" id="ARBA00022701"/>
    </source>
</evidence>
<proteinExistence type="inferred from homology"/>
<evidence type="ECO:0000256" key="9">
    <source>
        <dbReference type="SAM" id="MobiDB-lite"/>
    </source>
</evidence>
<dbReference type="PANTHER" id="PTHR15012:SF37">
    <property type="entry name" value="PROTEIN SHROOM1"/>
    <property type="match status" value="1"/>
</dbReference>
<evidence type="ECO:0000256" key="3">
    <source>
        <dbReference type="ARBA" id="ARBA00022490"/>
    </source>
</evidence>
<keyword evidence="13" id="KW-1185">Reference proteome</keyword>
<feature type="region of interest" description="Disordered" evidence="9">
    <location>
        <begin position="1105"/>
        <end position="1132"/>
    </location>
</feature>
<keyword evidence="8" id="KW-0175">Coiled coil</keyword>
<reference evidence="12" key="2">
    <citation type="submission" date="2025-08" db="UniProtKB">
        <authorList>
            <consortium name="Ensembl"/>
        </authorList>
    </citation>
    <scope>IDENTIFICATION</scope>
</reference>
<evidence type="ECO:0000256" key="5">
    <source>
        <dbReference type="ARBA" id="ARBA00023203"/>
    </source>
</evidence>
<dbReference type="OMA" id="YMTENQL"/>
<dbReference type="GO" id="GO:0005912">
    <property type="term" value="C:adherens junction"/>
    <property type="evidence" value="ECO:0007669"/>
    <property type="project" value="TreeGrafter"/>
</dbReference>
<dbReference type="PROSITE" id="PS51307">
    <property type="entry name" value="ASD2"/>
    <property type="match status" value="1"/>
</dbReference>
<evidence type="ECO:0000256" key="2">
    <source>
        <dbReference type="ARBA" id="ARBA00006469"/>
    </source>
</evidence>
<reference evidence="12" key="3">
    <citation type="submission" date="2025-09" db="UniProtKB">
        <authorList>
            <consortium name="Ensembl"/>
        </authorList>
    </citation>
    <scope>IDENTIFICATION</scope>
</reference>
<dbReference type="eggNOG" id="ENOG502SM3B">
    <property type="taxonomic scope" value="Eukaryota"/>
</dbReference>
<dbReference type="EMBL" id="AFYH01139588">
    <property type="status" value="NOT_ANNOTATED_CDS"/>
    <property type="molecule type" value="Genomic_DNA"/>
</dbReference>
<dbReference type="STRING" id="7897.ENSLACP00000008509"/>
<feature type="region of interest" description="Disordered" evidence="9">
    <location>
        <begin position="124"/>
        <end position="143"/>
    </location>
</feature>
<evidence type="ECO:0000259" key="11">
    <source>
        <dbReference type="PROSITE" id="PS51307"/>
    </source>
</evidence>
<dbReference type="GO" id="GO:0051015">
    <property type="term" value="F:actin filament binding"/>
    <property type="evidence" value="ECO:0007669"/>
    <property type="project" value="InterPro"/>
</dbReference>
<dbReference type="GO" id="GO:0030864">
    <property type="term" value="C:cortical actin cytoskeleton"/>
    <property type="evidence" value="ECO:0007669"/>
    <property type="project" value="TreeGrafter"/>
</dbReference>
<keyword evidence="4" id="KW-0493">Microtubule</keyword>
<feature type="compositionally biased region" description="Basic and acidic residues" evidence="9">
    <location>
        <begin position="1110"/>
        <end position="1127"/>
    </location>
</feature>
<dbReference type="Ensembl" id="ENSLACT00000008577.1">
    <property type="protein sequence ID" value="ENSLACP00000008509.1"/>
    <property type="gene ID" value="ENSLACG00000007532.1"/>
</dbReference>
<dbReference type="HOGENOM" id="CLU_006170_0_0_1"/>
<dbReference type="InParanoid" id="H3AFT8"/>
<evidence type="ECO:0000256" key="1">
    <source>
        <dbReference type="ARBA" id="ARBA00004245"/>
    </source>
</evidence>
<feature type="compositionally biased region" description="Polar residues" evidence="9">
    <location>
        <begin position="698"/>
        <end position="715"/>
    </location>
</feature>
<comment type="subcellular location">
    <subcellularLocation>
        <location evidence="1">Cytoplasm</location>
        <location evidence="1">Cytoskeleton</location>
    </subcellularLocation>
</comment>
<feature type="domain" description="ASD1" evidence="10">
    <location>
        <begin position="522"/>
        <end position="624"/>
    </location>
</feature>
<feature type="coiled-coil region" evidence="8">
    <location>
        <begin position="1343"/>
        <end position="1373"/>
    </location>
</feature>
<dbReference type="PROSITE" id="PS51306">
    <property type="entry name" value="ASD1"/>
    <property type="match status" value="1"/>
</dbReference>
<feature type="region of interest" description="Disordered" evidence="9">
    <location>
        <begin position="698"/>
        <end position="742"/>
    </location>
</feature>
<dbReference type="PANTHER" id="PTHR15012">
    <property type="entry name" value="APICAL PROTEIN/SHROOM-RELATED"/>
    <property type="match status" value="1"/>
</dbReference>
<evidence type="ECO:0000256" key="8">
    <source>
        <dbReference type="SAM" id="Coils"/>
    </source>
</evidence>
<dbReference type="GO" id="GO:0043296">
    <property type="term" value="C:apical junction complex"/>
    <property type="evidence" value="ECO:0007669"/>
    <property type="project" value="TreeGrafter"/>
</dbReference>
<name>H3AFT8_LATCH</name>
<accession>H3AFT8</accession>
<sequence length="1427" mass="160791">MASYANDLRRWSPKQTDEITKVIDPTPLANYASSLSPARSMNSIDQLPNIHRKGDSAYSSFSGSSSVPEYPSPLSCNENSCLSSKQFQYIDSEYVKAIYNPMDTNHDVRDIDGGKTTEVSTWGFESQRDPPAPPDYHHTSVPKKNNLICHDTEQKTFQNTMIRLPPSFTLQEHLQENLDTHVYDPETQKHGYGQKLAHSGKSTGQPIPHSCDITKINPNTTISTKQNKEQCFFVTGLNGQPRGVRETNLSAHHTHQTRGAMKGHLDMHEDISQESAALKSMNGSHTNENIYSRQSSLEKKNFQHDWKLCNLSPQVPIKNEGNSCLVSNHKESKGGSGFSQDQTEYIEHGEFGFRSRQCHSNSNQIFYCGPTQNLQTVSGPSVRGHEQQADKTASVSTTQQSDIPSKFKRQTIINTSNKKISKETTPLLYQLAGEKCSSIGRMFSNPDQAKQPQESIHSTTVPQKSNHCSVAECKEVPIQLLKSKSYNRLVGVDADNQNYDEALGSSGSSVDETFKKDYRERIKDAQCKVLRETSFKRKDLQMSLPFRFKKTSCERPSILHLRSSSLSNTIEGIKPDFTDVSSEMISNHEEAKKSQVIRKGGKKRLTAEQKKRCYSEPEKLNQVGSSCGQPKTAPVWKKDQSGFTSLDGNSGDSLVATRKEAFAKGGRAHSATSFSKTELKQIQYNALMEYIERKISQRSTFSQQMQSQKSTQRPSTPGRLPDWNSNQSRKIGNPKSENISRPLSAGQVLESSFDSYISRACLGSKPHSSNSVVEKKTSYIIVKYNYNRVLYKKKLQFIESCPHLTQDHTKLKVKEQPLKYIRDRWLPDNSGKNVLINICLITVENGASQEGQKCYVARERGKSMEELGTAKLARPSVLSKSIDQLHPIKNLETGIPSSFQSGKHELPAESQSKLNSNEFTSQKVSIHSQEWVKASHEEINGLKQKESQMKPTSIPPFERHPNLIKPNNMSLSTESLSLKPLSSQSVLLSSVSKPQTAPHSLSSVSFQDNGSVLDVGLAVSMISYSMEGNKDNMKYPWDSRSSLLIQSEVGTAASDLNAFPFETSNRASDEKFLTNKEERTQLAPESITLIQEPTTLFSPTKDSEFVQGQDEVKHEQPTEKKSTDKTQDNVSMMSVTLTSKAQLKSEDQKYEDLAKENLSKYQSLADILAPCFNRKTAVDLMEGLFPVDTLELENQYMVKQRTSKGNEQGTKTTKKVSMAITKPMKKPTVSSFFLKKKPNPIPSNVAVILLMQKELIVKIQCKAQDLQKDKEVLQKELKSYNMLGEALESLVKEVCKPNEYERYMMFIGDLEKVVNLLLCLSSRLARVENALCKVNESTDAEEKKSLNERHNLLTRQREDAKDLKENLERRERVVSDILCKYWNDKQLQDYKHFVKMKASLLIKQKDLEEKIKCCEEWLESIQNCILS</sequence>
<dbReference type="Gene3D" id="6.10.250.3120">
    <property type="match status" value="1"/>
</dbReference>
<reference evidence="13" key="1">
    <citation type="submission" date="2011-08" db="EMBL/GenBank/DDBJ databases">
        <title>The draft genome of Latimeria chalumnae.</title>
        <authorList>
            <person name="Di Palma F."/>
            <person name="Alfoldi J."/>
            <person name="Johnson J."/>
            <person name="Berlin A."/>
            <person name="Gnerre S."/>
            <person name="Jaffe D."/>
            <person name="MacCallum I."/>
            <person name="Young S."/>
            <person name="Walker B.J."/>
            <person name="Lander E."/>
            <person name="Lindblad-Toh K."/>
        </authorList>
    </citation>
    <scope>NUCLEOTIDE SEQUENCE [LARGE SCALE GENOMIC DNA]</scope>
    <source>
        <strain evidence="13">Wild caught</strain>
    </source>
</reference>
<protein>
    <submittedName>
        <fullName evidence="12">Shroom family member 1</fullName>
    </submittedName>
</protein>
<dbReference type="Pfam" id="PF08688">
    <property type="entry name" value="ASD1"/>
    <property type="match status" value="1"/>
</dbReference>
<dbReference type="GO" id="GO:0005874">
    <property type="term" value="C:microtubule"/>
    <property type="evidence" value="ECO:0007669"/>
    <property type="project" value="UniProtKB-KW"/>
</dbReference>
<keyword evidence="6" id="KW-0206">Cytoskeleton</keyword>
<keyword evidence="3" id="KW-0963">Cytoplasm</keyword>
<evidence type="ECO:0000313" key="13">
    <source>
        <dbReference type="Proteomes" id="UP000008672"/>
    </source>
</evidence>
<feature type="coiled-coil region" evidence="8">
    <location>
        <begin position="1256"/>
        <end position="1283"/>
    </location>
</feature>
<evidence type="ECO:0000313" key="12">
    <source>
        <dbReference type="Ensembl" id="ENSLACP00000008509.1"/>
    </source>
</evidence>
<feature type="region of interest" description="Disordered" evidence="9">
    <location>
        <begin position="377"/>
        <end position="403"/>
    </location>
</feature>
<dbReference type="Pfam" id="PF08687">
    <property type="entry name" value="ASD2"/>
    <property type="match status" value="1"/>
</dbReference>